<evidence type="ECO:0000313" key="7">
    <source>
        <dbReference type="EMBL" id="KRM35458.1"/>
    </source>
</evidence>
<dbReference type="Pfam" id="PF00128">
    <property type="entry name" value="Alpha-amylase"/>
    <property type="match status" value="1"/>
</dbReference>
<dbReference type="InterPro" id="IPR056300">
    <property type="entry name" value="SusG-like_C"/>
</dbReference>
<accession>X0QQW1</accession>
<dbReference type="GO" id="GO:0004556">
    <property type="term" value="F:alpha-amylase activity"/>
    <property type="evidence" value="ECO:0007669"/>
    <property type="project" value="TreeGrafter"/>
</dbReference>
<evidence type="ECO:0000256" key="5">
    <source>
        <dbReference type="ARBA" id="ARBA00023295"/>
    </source>
</evidence>
<dbReference type="InterPro" id="IPR045857">
    <property type="entry name" value="O16G_dom_2"/>
</dbReference>
<dbReference type="InterPro" id="IPR013780">
    <property type="entry name" value="Glyco_hydro_b"/>
</dbReference>
<dbReference type="EMBL" id="AZGA01000015">
    <property type="protein sequence ID" value="KRM35458.1"/>
    <property type="molecule type" value="Genomic_DNA"/>
</dbReference>
<dbReference type="NCBIfam" id="NF008183">
    <property type="entry name" value="PRK10933.1"/>
    <property type="match status" value="1"/>
</dbReference>
<proteinExistence type="inferred from homology"/>
<keyword evidence="3" id="KW-0963">Cytoplasm</keyword>
<evidence type="ECO:0000259" key="6">
    <source>
        <dbReference type="SMART" id="SM00642"/>
    </source>
</evidence>
<dbReference type="PANTHER" id="PTHR10357">
    <property type="entry name" value="ALPHA-AMYLASE FAMILY MEMBER"/>
    <property type="match status" value="1"/>
</dbReference>
<evidence type="ECO:0000313" key="8">
    <source>
        <dbReference type="Proteomes" id="UP000051236"/>
    </source>
</evidence>
<evidence type="ECO:0000256" key="1">
    <source>
        <dbReference type="ARBA" id="ARBA00004496"/>
    </source>
</evidence>
<dbReference type="SUPFAM" id="SSF51011">
    <property type="entry name" value="Glycosyl hydrolase domain"/>
    <property type="match status" value="1"/>
</dbReference>
<dbReference type="Gene3D" id="3.20.20.80">
    <property type="entry name" value="Glycosidases"/>
    <property type="match status" value="1"/>
</dbReference>
<dbReference type="PATRIC" id="fig|1423734.3.peg.995"/>
<evidence type="ECO:0000256" key="3">
    <source>
        <dbReference type="ARBA" id="ARBA00022490"/>
    </source>
</evidence>
<comment type="similarity">
    <text evidence="2">Belongs to the glycosyl hydrolase 13 family.</text>
</comment>
<dbReference type="SMART" id="SM00642">
    <property type="entry name" value="Aamy"/>
    <property type="match status" value="1"/>
</dbReference>
<dbReference type="FunFam" id="3.20.20.80:FF:000014">
    <property type="entry name" value="Alpha,alpha-phosphotrehalase"/>
    <property type="match status" value="1"/>
</dbReference>
<dbReference type="GO" id="GO:0005737">
    <property type="term" value="C:cytoplasm"/>
    <property type="evidence" value="ECO:0007669"/>
    <property type="project" value="UniProtKB-SubCell"/>
</dbReference>
<comment type="subcellular location">
    <subcellularLocation>
        <location evidence="1">Cytoplasm</location>
    </subcellularLocation>
</comment>
<dbReference type="RefSeq" id="WP_035454618.1">
    <property type="nucleotide sequence ID" value="NZ_AZGA01000015.1"/>
</dbReference>
<dbReference type="eggNOG" id="COG0366">
    <property type="taxonomic scope" value="Bacteria"/>
</dbReference>
<dbReference type="GO" id="GO:0009313">
    <property type="term" value="P:oligosaccharide catabolic process"/>
    <property type="evidence" value="ECO:0007669"/>
    <property type="project" value="TreeGrafter"/>
</dbReference>
<dbReference type="InterPro" id="IPR006047">
    <property type="entry name" value="GH13_cat_dom"/>
</dbReference>
<dbReference type="FunFam" id="2.60.40.1180:FF:000007">
    <property type="entry name" value="Sucrose isomerase"/>
    <property type="match status" value="1"/>
</dbReference>
<dbReference type="Proteomes" id="UP000051236">
    <property type="component" value="Unassembled WGS sequence"/>
</dbReference>
<comment type="caution">
    <text evidence="7">The sequence shown here is derived from an EMBL/GenBank/DDBJ whole genome shotgun (WGS) entry which is preliminary data.</text>
</comment>
<dbReference type="Gene3D" id="2.60.40.1180">
    <property type="entry name" value="Golgi alpha-mannosidase II"/>
    <property type="match status" value="1"/>
</dbReference>
<reference evidence="7 8" key="1">
    <citation type="journal article" date="2015" name="Genome Announc.">
        <title>Expanding the biotechnology potential of lactobacilli through comparative genomics of 213 strains and associated genera.</title>
        <authorList>
            <person name="Sun Z."/>
            <person name="Harris H.M."/>
            <person name="McCann A."/>
            <person name="Guo C."/>
            <person name="Argimon S."/>
            <person name="Zhang W."/>
            <person name="Yang X."/>
            <person name="Jeffery I.B."/>
            <person name="Cooney J.C."/>
            <person name="Kagawa T.F."/>
            <person name="Liu W."/>
            <person name="Song Y."/>
            <person name="Salvetti E."/>
            <person name="Wrobel A."/>
            <person name="Rasinkangas P."/>
            <person name="Parkhill J."/>
            <person name="Rea M.C."/>
            <person name="O'Sullivan O."/>
            <person name="Ritari J."/>
            <person name="Douillard F.P."/>
            <person name="Paul Ross R."/>
            <person name="Yang R."/>
            <person name="Briner A.E."/>
            <person name="Felis G.E."/>
            <person name="de Vos W.M."/>
            <person name="Barrangou R."/>
            <person name="Klaenhammer T.R."/>
            <person name="Caufield P.W."/>
            <person name="Cui Y."/>
            <person name="Zhang H."/>
            <person name="O'Toole P.W."/>
        </authorList>
    </citation>
    <scope>NUCLEOTIDE SEQUENCE [LARGE SCALE GENOMIC DNA]</scope>
    <source>
        <strain evidence="7 8">DSM 18527</strain>
    </source>
</reference>
<name>X0QQW1_9LACO</name>
<sequence>MNKEIPWWKKSVVYQIYPKSFYDANGDGIGDLKGITEKLDYLVKLGVDVLWLNPIYKSPQVDNGYDIANYREVEPELGTMAEFDELLKTAHDKGLKIILDLVVNHTSDQHPWFQQAKQSKDNPYHDYYIWKDPVDGHEPNNWGSSFGGSTWTYEDSVAQYYLHLFAKQQPDLNWENPKVRQEVYDLMRFWLDKGIDGFRMDVISLISKDPAYPDGPVIQNKDYGSYYAGAANGPKVHQYLHEMNREVLKNYDIMTVGETPHTSADEGVLYAKAQREELNMVFNFDHMHLDYGDYGKFSEKRFKLVDLKEVLTRWQEKMYANDGWNSLYWSNHDQARPVTRFGDERPEYRVKSAKMLGLVLHLLQGTPYVYEGEEIGMTNAAFKSIDDYQDIETKNIYREFTQEHHFDEASTMRAIYLKSRDNARTPIPWNDGKNAGFTTGQPWFKLNPNYQTVNIEKALADPDSVFYFYQQLIKLRHDYDIVTTGKYELLDADNPDVYSYLRVGSDQKLLVIANFTDKTIDYQIPKSVAYQTSKLLLANGQHDASIQDKQVKLEPYAGLVYSLK</sequence>
<dbReference type="Gene3D" id="3.90.400.10">
    <property type="entry name" value="Oligo-1,6-glucosidase, Domain 2"/>
    <property type="match status" value="1"/>
</dbReference>
<organism evidence="7 8">
    <name type="scientific">Agrilactobacillus composti DSM 18527 = JCM 14202</name>
    <dbReference type="NCBI Taxonomy" id="1423734"/>
    <lineage>
        <taxon>Bacteria</taxon>
        <taxon>Bacillati</taxon>
        <taxon>Bacillota</taxon>
        <taxon>Bacilli</taxon>
        <taxon>Lactobacillales</taxon>
        <taxon>Lactobacillaceae</taxon>
        <taxon>Agrilactobacillus</taxon>
    </lineage>
</organism>
<keyword evidence="8" id="KW-1185">Reference proteome</keyword>
<dbReference type="STRING" id="1423734.FC83_GL000981"/>
<dbReference type="AlphaFoldDB" id="X0QQW1"/>
<dbReference type="InterPro" id="IPR017853">
    <property type="entry name" value="GH"/>
</dbReference>
<evidence type="ECO:0000256" key="4">
    <source>
        <dbReference type="ARBA" id="ARBA00022801"/>
    </source>
</evidence>
<dbReference type="OrthoDB" id="9805159at2"/>
<dbReference type="CDD" id="cd11333">
    <property type="entry name" value="AmyAc_SI_OligoGlu_DGase"/>
    <property type="match status" value="1"/>
</dbReference>
<evidence type="ECO:0000256" key="2">
    <source>
        <dbReference type="ARBA" id="ARBA00008061"/>
    </source>
</evidence>
<dbReference type="SUPFAM" id="SSF51445">
    <property type="entry name" value="(Trans)glycosidases"/>
    <property type="match status" value="1"/>
</dbReference>
<gene>
    <name evidence="7" type="ORF">FC83_GL000981</name>
</gene>
<dbReference type="Pfam" id="PF23915">
    <property type="entry name" value="SusG_C"/>
    <property type="match status" value="1"/>
</dbReference>
<protein>
    <submittedName>
        <fullName evidence="7">Oligo-1,6-glucosidase</fullName>
    </submittedName>
</protein>
<keyword evidence="4" id="KW-0378">Hydrolase</keyword>
<dbReference type="PANTHER" id="PTHR10357:SF179">
    <property type="entry name" value="NEUTRAL AND BASIC AMINO ACID TRANSPORT PROTEIN RBAT"/>
    <property type="match status" value="1"/>
</dbReference>
<keyword evidence="5" id="KW-0326">Glycosidase</keyword>
<feature type="domain" description="Glycosyl hydrolase family 13 catalytic" evidence="6">
    <location>
        <begin position="15"/>
        <end position="424"/>
    </location>
</feature>
<dbReference type="FunFam" id="3.90.400.10:FF:000002">
    <property type="entry name" value="Sucrose isomerase"/>
    <property type="match status" value="1"/>
</dbReference>